<dbReference type="EMBL" id="ML995475">
    <property type="protein sequence ID" value="KAF2146954.1"/>
    <property type="molecule type" value="Genomic_DNA"/>
</dbReference>
<feature type="region of interest" description="Disordered" evidence="1">
    <location>
        <begin position="100"/>
        <end position="134"/>
    </location>
</feature>
<evidence type="ECO:0000313" key="2">
    <source>
        <dbReference type="EMBL" id="KAF2146954.1"/>
    </source>
</evidence>
<organism evidence="2 3">
    <name type="scientific">Aplosporella prunicola CBS 121167</name>
    <dbReference type="NCBI Taxonomy" id="1176127"/>
    <lineage>
        <taxon>Eukaryota</taxon>
        <taxon>Fungi</taxon>
        <taxon>Dikarya</taxon>
        <taxon>Ascomycota</taxon>
        <taxon>Pezizomycotina</taxon>
        <taxon>Dothideomycetes</taxon>
        <taxon>Dothideomycetes incertae sedis</taxon>
        <taxon>Botryosphaeriales</taxon>
        <taxon>Aplosporellaceae</taxon>
        <taxon>Aplosporella</taxon>
    </lineage>
</organism>
<accession>A0A6A6BUR0</accession>
<evidence type="ECO:0000313" key="3">
    <source>
        <dbReference type="Proteomes" id="UP000799438"/>
    </source>
</evidence>
<protein>
    <submittedName>
        <fullName evidence="2">Uncharacterized protein</fullName>
    </submittedName>
</protein>
<proteinExistence type="predicted"/>
<feature type="compositionally biased region" description="Low complexity" evidence="1">
    <location>
        <begin position="108"/>
        <end position="127"/>
    </location>
</feature>
<sequence length="229" mass="24871">MRTKRGSRERRDGTTQPSPDEYVRFSSARQLALIYIAAVVEGRVAGAQSRQWRGVVLPCHASVEAAEAAAPPSRSPSKEDPFPHPHTSRPLDYCFCSASHRGAPSPPKQATTQAALAPLARSRASRAGTRPVPVPERSYTMELRVGSGKSNLRYIAALQFRRKCRGCWLAGWLKAIHIAPSEPGDGARPAEAGAPPYLAFHLRRSLTRSLSLYVSAGFKPALASPSHLR</sequence>
<evidence type="ECO:0000256" key="1">
    <source>
        <dbReference type="SAM" id="MobiDB-lite"/>
    </source>
</evidence>
<reference evidence="2" key="1">
    <citation type="journal article" date="2020" name="Stud. Mycol.">
        <title>101 Dothideomycetes genomes: a test case for predicting lifestyles and emergence of pathogens.</title>
        <authorList>
            <person name="Haridas S."/>
            <person name="Albert R."/>
            <person name="Binder M."/>
            <person name="Bloem J."/>
            <person name="Labutti K."/>
            <person name="Salamov A."/>
            <person name="Andreopoulos B."/>
            <person name="Baker S."/>
            <person name="Barry K."/>
            <person name="Bills G."/>
            <person name="Bluhm B."/>
            <person name="Cannon C."/>
            <person name="Castanera R."/>
            <person name="Culley D."/>
            <person name="Daum C."/>
            <person name="Ezra D."/>
            <person name="Gonzalez J."/>
            <person name="Henrissat B."/>
            <person name="Kuo A."/>
            <person name="Liang C."/>
            <person name="Lipzen A."/>
            <person name="Lutzoni F."/>
            <person name="Magnuson J."/>
            <person name="Mondo S."/>
            <person name="Nolan M."/>
            <person name="Ohm R."/>
            <person name="Pangilinan J."/>
            <person name="Park H.-J."/>
            <person name="Ramirez L."/>
            <person name="Alfaro M."/>
            <person name="Sun H."/>
            <person name="Tritt A."/>
            <person name="Yoshinaga Y."/>
            <person name="Zwiers L.-H."/>
            <person name="Turgeon B."/>
            <person name="Goodwin S."/>
            <person name="Spatafora J."/>
            <person name="Crous P."/>
            <person name="Grigoriev I."/>
        </authorList>
    </citation>
    <scope>NUCLEOTIDE SEQUENCE</scope>
    <source>
        <strain evidence="2">CBS 121167</strain>
    </source>
</reference>
<feature type="region of interest" description="Disordered" evidence="1">
    <location>
        <begin position="1"/>
        <end position="21"/>
    </location>
</feature>
<dbReference type="GeneID" id="54304579"/>
<dbReference type="Proteomes" id="UP000799438">
    <property type="component" value="Unassembled WGS sequence"/>
</dbReference>
<name>A0A6A6BUR0_9PEZI</name>
<dbReference type="RefSeq" id="XP_033402662.1">
    <property type="nucleotide sequence ID" value="XM_033547072.1"/>
</dbReference>
<gene>
    <name evidence="2" type="ORF">K452DRAFT_73094</name>
</gene>
<dbReference type="AlphaFoldDB" id="A0A6A6BUR0"/>
<keyword evidence="3" id="KW-1185">Reference proteome</keyword>